<evidence type="ECO:0000259" key="6">
    <source>
        <dbReference type="PROSITE" id="PS50801"/>
    </source>
</evidence>
<name>A0ABT4Y1M2_METRE</name>
<evidence type="ECO:0000256" key="2">
    <source>
        <dbReference type="ARBA" id="ARBA00007958"/>
    </source>
</evidence>
<comment type="cofactor">
    <cofactor evidence="1">
        <name>Mg(2+)</name>
        <dbReference type="ChEBI" id="CHEBI:18420"/>
    </cofactor>
</comment>
<protein>
    <recommendedName>
        <fullName evidence="5">Haloacid dehalogenase-like hydrolase domain-containing protein 2</fullName>
    </recommendedName>
</protein>
<dbReference type="Pfam" id="PF13344">
    <property type="entry name" value="Hydrolase_6"/>
    <property type="match status" value="1"/>
</dbReference>
<keyword evidence="3" id="KW-0479">Metal-binding</keyword>
<dbReference type="RefSeq" id="WP_271470297.1">
    <property type="nucleotide sequence ID" value="NZ_JANEWF010000004.1"/>
</dbReference>
<organism evidence="7 8">
    <name type="scientific">Metapseudomonas resinovorans</name>
    <name type="common">Pseudomonas resinovorans</name>
    <dbReference type="NCBI Taxonomy" id="53412"/>
    <lineage>
        <taxon>Bacteria</taxon>
        <taxon>Pseudomonadati</taxon>
        <taxon>Pseudomonadota</taxon>
        <taxon>Gammaproteobacteria</taxon>
        <taxon>Pseudomonadales</taxon>
        <taxon>Pseudomonadaceae</taxon>
        <taxon>Metapseudomonas</taxon>
    </lineage>
</organism>
<dbReference type="PANTHER" id="PTHR19288:SF46">
    <property type="entry name" value="HALOACID DEHALOGENASE-LIKE HYDROLASE DOMAIN-CONTAINING PROTEIN 2"/>
    <property type="match status" value="1"/>
</dbReference>
<dbReference type="PANTHER" id="PTHR19288">
    <property type="entry name" value="4-NITROPHENYLPHOSPHATASE-RELATED"/>
    <property type="match status" value="1"/>
</dbReference>
<evidence type="ECO:0000256" key="4">
    <source>
        <dbReference type="ARBA" id="ARBA00022842"/>
    </source>
</evidence>
<evidence type="ECO:0000313" key="8">
    <source>
        <dbReference type="Proteomes" id="UP001211689"/>
    </source>
</evidence>
<dbReference type="InterPro" id="IPR006355">
    <property type="entry name" value="LHPP/HDHD2"/>
</dbReference>
<keyword evidence="4" id="KW-0460">Magnesium</keyword>
<keyword evidence="8" id="KW-1185">Reference proteome</keyword>
<dbReference type="GO" id="GO:0016787">
    <property type="term" value="F:hydrolase activity"/>
    <property type="evidence" value="ECO:0007669"/>
    <property type="project" value="UniProtKB-KW"/>
</dbReference>
<accession>A0ABT4Y1M2</accession>
<comment type="caution">
    <text evidence="7">The sequence shown here is derived from an EMBL/GenBank/DDBJ whole genome shotgun (WGS) entry which is preliminary data.</text>
</comment>
<sequence>MLQAVLLDISGVLHVDDQPLPGALQAVRLLQARGVPLRLITNTSRQGRAALHRQLTAMGFAVDPEQIFTAPRAVLRHVRAQGLRPYCLIHPGLAEEFADLLDLPDPNAVVLGDAELRFDYAHLDRAFQLLVDGAPLICMGDNRYFRSQGALHLDAGPFVRALEYAAGTSALVLGKPSAAFFASALDDLGTSAASTLMIGDDVEADVLGAQQAGLPACLVRTGKYRAGDEARAPSAWVAADLTEAVKHFC</sequence>
<evidence type="ECO:0000256" key="5">
    <source>
        <dbReference type="ARBA" id="ARBA00039666"/>
    </source>
</evidence>
<proteinExistence type="inferred from homology"/>
<dbReference type="InterPro" id="IPR036412">
    <property type="entry name" value="HAD-like_sf"/>
</dbReference>
<reference evidence="7 8" key="1">
    <citation type="submission" date="2022-07" db="EMBL/GenBank/DDBJ databases">
        <title>Genome Analysis of Selected Gammaproteobacteria from Nigerian Food snails.</title>
        <authorList>
            <person name="Okafor A.C."/>
        </authorList>
    </citation>
    <scope>NUCLEOTIDE SEQUENCE [LARGE SCALE GENOMIC DNA]</scope>
    <source>
        <strain evidence="7 8">Awg 2</strain>
    </source>
</reference>
<dbReference type="InterPro" id="IPR006357">
    <property type="entry name" value="HAD-SF_hydro_IIA"/>
</dbReference>
<dbReference type="Gene3D" id="3.40.50.1000">
    <property type="entry name" value="HAD superfamily/HAD-like"/>
    <property type="match status" value="2"/>
</dbReference>
<dbReference type="InterPro" id="IPR023214">
    <property type="entry name" value="HAD_sf"/>
</dbReference>
<evidence type="ECO:0000313" key="7">
    <source>
        <dbReference type="EMBL" id="MDA8482681.1"/>
    </source>
</evidence>
<evidence type="ECO:0000256" key="3">
    <source>
        <dbReference type="ARBA" id="ARBA00022723"/>
    </source>
</evidence>
<dbReference type="PROSITE" id="PS50801">
    <property type="entry name" value="STAS"/>
    <property type="match status" value="1"/>
</dbReference>
<evidence type="ECO:0000256" key="1">
    <source>
        <dbReference type="ARBA" id="ARBA00001946"/>
    </source>
</evidence>
<dbReference type="SUPFAM" id="SSF56784">
    <property type="entry name" value="HAD-like"/>
    <property type="match status" value="1"/>
</dbReference>
<dbReference type="Pfam" id="PF13242">
    <property type="entry name" value="Hydrolase_like"/>
    <property type="match status" value="1"/>
</dbReference>
<comment type="similarity">
    <text evidence="2">Belongs to the HAD-like hydrolase superfamily.</text>
</comment>
<gene>
    <name evidence="7" type="ORF">NNO07_06335</name>
</gene>
<feature type="domain" description="STAS" evidence="6">
    <location>
        <begin position="1"/>
        <end position="78"/>
    </location>
</feature>
<dbReference type="InterPro" id="IPR002645">
    <property type="entry name" value="STAS_dom"/>
</dbReference>
<keyword evidence="7" id="KW-0378">Hydrolase</keyword>
<dbReference type="EMBL" id="JANEWF010000004">
    <property type="protein sequence ID" value="MDA8482681.1"/>
    <property type="molecule type" value="Genomic_DNA"/>
</dbReference>
<dbReference type="NCBIfam" id="TIGR01458">
    <property type="entry name" value="HAD-SF-IIA-hyp3"/>
    <property type="match status" value="1"/>
</dbReference>
<dbReference type="NCBIfam" id="TIGR01460">
    <property type="entry name" value="HAD-SF-IIA"/>
    <property type="match status" value="1"/>
</dbReference>
<dbReference type="Proteomes" id="UP001211689">
    <property type="component" value="Unassembled WGS sequence"/>
</dbReference>